<protein>
    <recommendedName>
        <fullName evidence="2">F-box domain-containing protein</fullName>
    </recommendedName>
</protein>
<gene>
    <name evidence="3" type="ORF">KUTeg_021385</name>
</gene>
<evidence type="ECO:0000256" key="1">
    <source>
        <dbReference type="SAM" id="MobiDB-lite"/>
    </source>
</evidence>
<feature type="region of interest" description="Disordered" evidence="1">
    <location>
        <begin position="69"/>
        <end position="104"/>
    </location>
</feature>
<dbReference type="InterPro" id="IPR000212">
    <property type="entry name" value="DNA_helicase_UvrD/REP"/>
</dbReference>
<dbReference type="EMBL" id="JARBDR010000918">
    <property type="protein sequence ID" value="KAJ8302398.1"/>
    <property type="molecule type" value="Genomic_DNA"/>
</dbReference>
<evidence type="ECO:0000259" key="2">
    <source>
        <dbReference type="PROSITE" id="PS50181"/>
    </source>
</evidence>
<reference evidence="3 4" key="1">
    <citation type="submission" date="2022-12" db="EMBL/GenBank/DDBJ databases">
        <title>Chromosome-level genome of Tegillarca granosa.</title>
        <authorList>
            <person name="Kim J."/>
        </authorList>
    </citation>
    <scope>NUCLEOTIDE SEQUENCE [LARGE SCALE GENOMIC DNA]</scope>
    <source>
        <strain evidence="3">Teg-2019</strain>
        <tissue evidence="3">Adductor muscle</tissue>
    </source>
</reference>
<dbReference type="SUPFAM" id="SSF52540">
    <property type="entry name" value="P-loop containing nucleoside triphosphate hydrolases"/>
    <property type="match status" value="1"/>
</dbReference>
<evidence type="ECO:0000313" key="4">
    <source>
        <dbReference type="Proteomes" id="UP001217089"/>
    </source>
</evidence>
<dbReference type="Gene3D" id="1.20.1280.50">
    <property type="match status" value="1"/>
</dbReference>
<dbReference type="Gene3D" id="3.40.50.300">
    <property type="entry name" value="P-loop containing nucleotide triphosphate hydrolases"/>
    <property type="match status" value="1"/>
</dbReference>
<organism evidence="3 4">
    <name type="scientific">Tegillarca granosa</name>
    <name type="common">Malaysian cockle</name>
    <name type="synonym">Anadara granosa</name>
    <dbReference type="NCBI Taxonomy" id="220873"/>
    <lineage>
        <taxon>Eukaryota</taxon>
        <taxon>Metazoa</taxon>
        <taxon>Spiralia</taxon>
        <taxon>Lophotrochozoa</taxon>
        <taxon>Mollusca</taxon>
        <taxon>Bivalvia</taxon>
        <taxon>Autobranchia</taxon>
        <taxon>Pteriomorphia</taxon>
        <taxon>Arcoida</taxon>
        <taxon>Arcoidea</taxon>
        <taxon>Arcidae</taxon>
        <taxon>Tegillarca</taxon>
    </lineage>
</organism>
<feature type="compositionally biased region" description="Polar residues" evidence="1">
    <location>
        <begin position="71"/>
        <end position="98"/>
    </location>
</feature>
<feature type="domain" description="F-box" evidence="2">
    <location>
        <begin position="294"/>
        <end position="343"/>
    </location>
</feature>
<proteinExistence type="predicted"/>
<dbReference type="Proteomes" id="UP001217089">
    <property type="component" value="Unassembled WGS sequence"/>
</dbReference>
<dbReference type="InterPro" id="IPR001810">
    <property type="entry name" value="F-box_dom"/>
</dbReference>
<comment type="caution">
    <text evidence="3">The sequence shown here is derived from an EMBL/GenBank/DDBJ whole genome shotgun (WGS) entry which is preliminary data.</text>
</comment>
<evidence type="ECO:0000313" key="3">
    <source>
        <dbReference type="EMBL" id="KAJ8302398.1"/>
    </source>
</evidence>
<dbReference type="InterPro" id="IPR036047">
    <property type="entry name" value="F-box-like_dom_sf"/>
</dbReference>
<dbReference type="PROSITE" id="PS50181">
    <property type="entry name" value="FBOX"/>
    <property type="match status" value="1"/>
</dbReference>
<feature type="region of interest" description="Disordered" evidence="1">
    <location>
        <begin position="175"/>
        <end position="195"/>
    </location>
</feature>
<dbReference type="PANTHER" id="PTHR11070">
    <property type="entry name" value="UVRD / RECB / PCRA DNA HELICASE FAMILY MEMBER"/>
    <property type="match status" value="1"/>
</dbReference>
<accession>A0ABQ9EGM3</accession>
<keyword evidence="4" id="KW-1185">Reference proteome</keyword>
<dbReference type="InterPro" id="IPR027417">
    <property type="entry name" value="P-loop_NTPase"/>
</dbReference>
<dbReference type="CDD" id="cd22095">
    <property type="entry name" value="F-box_FBXO18"/>
    <property type="match status" value="1"/>
</dbReference>
<dbReference type="PANTHER" id="PTHR11070:SF30">
    <property type="entry name" value="F-BOX DNA HELICASE 1"/>
    <property type="match status" value="1"/>
</dbReference>
<dbReference type="SUPFAM" id="SSF81383">
    <property type="entry name" value="F-box domain"/>
    <property type="match status" value="1"/>
</dbReference>
<sequence length="1033" mass="115963">MILNVFHIQILQEGALALSNPLEVVKSSKDIHHGLYPRPSKKLTSSHSISNSEISNVGDIQTNGAKRWTYLSGNQSNPDISKQNFNLGNTRNPATSSRPVGMSGSKFANRSKPYIPGQSTMLHFISSQPSPMKNKTENLSYSSQQINNNTSKSSWRSVMYSPIKKVADSNVIYVSDDSPSKSPMSENSQNETSTTCSAKELLENPVVKQLFASQKQLSKNPDAFKKKTKGKSFSKMLQTTSSSWNTANKLLVSIPSSDLTSDDDDDLFSAAEDVSKSVAYGLLGEENNLEDNKINYFDVLPEHIIENIFCQLPMLDLCLNCNRVCLKWNAIISSEKFVPWKKLYHKIKKNDADSRHKINSIMWNNGMPKTSAYLAGLIRYMKSFKPVTADNMIECLMKHPKYTWAMALINERLQECIQNGVVNPWCLITTLVIISETVEDIQKIIQCLSVSDSQCTSKEMLECLYCICSFLLAFKMSKGQDVWNGMHYRLFYAIYLHENASLTSCGDMKSVVSGNSGQQSLYKYSKQSTTMKLTHEQKRIIAHNPSPGEIIKIVAFAGTGKTTTLVRYTQLRPNMQFLLVVYNRSVCEYAKKIFPPNVTCKTGHGLAYRSTGLRYSQAGKLRNLKIPKVIDALPNRKGDSLFVRAKFVLDTLNTFLASDDSEIMGIHVPTEVMNEKNGQMVPLEEQKKQWYIKDAEFLWNRMVDLQDKKVPMTFDGYLKLYQLSKPKLKYYDMLLIDEAQDLTPAITDILLSQQQAKILVGDPHQQIYSFRGAVNAMQQIYASTTFYLTQSFRFGPEIAQVAACCLETLKDEKQKTLVGNGKASTVQGEQVGQLAIITRTNFTLFNEAVKKCCYDNTDHKVAFVGGTEGFGFATLQDIYTLMMPEEQRLKEKRVIRDEFIKKFPNLAELEKYATKVNDAELCGKIKIVRTYHHNLPTCINKILSKTTGDQKTAGEQNKDEGNLLYVAVTRAKHALQMTPTIKSILSSSGGDGTVLPGGLYSPDYLTTNDSSFNELLGVLEEKQEGDKEKGMAS</sequence>
<name>A0ABQ9EGM3_TEGGR</name>
<dbReference type="Pfam" id="PF13245">
    <property type="entry name" value="AAA_19"/>
    <property type="match status" value="1"/>
</dbReference>
<dbReference type="Pfam" id="PF12937">
    <property type="entry name" value="F-box-like"/>
    <property type="match status" value="1"/>
</dbReference>
<feature type="compositionally biased region" description="Polar residues" evidence="1">
    <location>
        <begin position="180"/>
        <end position="195"/>
    </location>
</feature>